<dbReference type="Gene3D" id="3.40.50.1580">
    <property type="entry name" value="Nucleoside phosphorylase domain"/>
    <property type="match status" value="1"/>
</dbReference>
<reference evidence="1" key="1">
    <citation type="journal article" date="2014" name="Int. J. Syst. Evol. Microbiol.">
        <title>Complete genome of a new Firmicutes species belonging to the dominant human colonic microbiota ('Ruminococcus bicirculans') reveals two chromosomes and a selective capacity to utilize plant glucans.</title>
        <authorList>
            <consortium name="NISC Comparative Sequencing Program"/>
            <person name="Wegmann U."/>
            <person name="Louis P."/>
            <person name="Goesmann A."/>
            <person name="Henrissat B."/>
            <person name="Duncan S.H."/>
            <person name="Flint H.J."/>
        </authorList>
    </citation>
    <scope>NUCLEOTIDE SEQUENCE</scope>
    <source>
        <strain evidence="1">NBRC 107169</strain>
    </source>
</reference>
<evidence type="ECO:0000313" key="2">
    <source>
        <dbReference type="Proteomes" id="UP001161405"/>
    </source>
</evidence>
<organism evidence="1 2">
    <name type="scientific">Maritalea porphyrae</name>
    <dbReference type="NCBI Taxonomy" id="880732"/>
    <lineage>
        <taxon>Bacteria</taxon>
        <taxon>Pseudomonadati</taxon>
        <taxon>Pseudomonadota</taxon>
        <taxon>Alphaproteobacteria</taxon>
        <taxon>Hyphomicrobiales</taxon>
        <taxon>Devosiaceae</taxon>
        <taxon>Maritalea</taxon>
    </lineage>
</organism>
<dbReference type="EMBL" id="BSNI01000002">
    <property type="protein sequence ID" value="GLQ18369.1"/>
    <property type="molecule type" value="Genomic_DNA"/>
</dbReference>
<reference evidence="1" key="2">
    <citation type="submission" date="2023-01" db="EMBL/GenBank/DDBJ databases">
        <title>Draft genome sequence of Maritalea porphyrae strain NBRC 107169.</title>
        <authorList>
            <person name="Sun Q."/>
            <person name="Mori K."/>
        </authorList>
    </citation>
    <scope>NUCLEOTIDE SEQUENCE</scope>
    <source>
        <strain evidence="1">NBRC 107169</strain>
    </source>
</reference>
<gene>
    <name evidence="1" type="ORF">GCM10007879_26180</name>
</gene>
<dbReference type="PANTHER" id="PTHR46832:SF1">
    <property type="entry name" value="5'-METHYLTHIOADENOSINE_S-ADENOSYLHOMOCYSTEINE NUCLEOSIDASE"/>
    <property type="match status" value="1"/>
</dbReference>
<sequence length="213" mass="23281">MHDRPGNKNYELLELANGKTVLPLMATAAEYLSELKKLINPAIVGVGPVEAAINTCRIIERLQVTPDFVVLLGSAGSAILGQGEVYQASSVSYRDMDATPLGFAPGQTPFLEQPPIIHLPHTVPDIPSVSLSTGGNIILTDQFDLIEQDMVDMESYAVQRVCQSYDLDLIVLRGISDGPKELKVYEDWTELLPTVDKNLATAFQTTVNWLAKK</sequence>
<dbReference type="InterPro" id="IPR010050">
    <property type="entry name" value="MTA_SAH_nuc_hyp"/>
</dbReference>
<dbReference type="PANTHER" id="PTHR46832">
    <property type="entry name" value="5'-METHYLTHIOADENOSINE/S-ADENOSYLHOMOCYSTEINE NUCLEOSIDASE"/>
    <property type="match status" value="1"/>
</dbReference>
<proteinExistence type="predicted"/>
<dbReference type="InterPro" id="IPR035994">
    <property type="entry name" value="Nucleoside_phosphorylase_sf"/>
</dbReference>
<dbReference type="SUPFAM" id="SSF53167">
    <property type="entry name" value="Purine and uridine phosphorylases"/>
    <property type="match status" value="1"/>
</dbReference>
<name>A0ABQ5UTZ4_9HYPH</name>
<protein>
    <submittedName>
        <fullName evidence="1">5'-methylthioadenosine/S-adenosylhomocysteine nucleosidase</fullName>
    </submittedName>
</protein>
<evidence type="ECO:0000313" key="1">
    <source>
        <dbReference type="EMBL" id="GLQ18369.1"/>
    </source>
</evidence>
<dbReference type="Proteomes" id="UP001161405">
    <property type="component" value="Unassembled WGS sequence"/>
</dbReference>
<accession>A0ABQ5UTZ4</accession>
<comment type="caution">
    <text evidence="1">The sequence shown here is derived from an EMBL/GenBank/DDBJ whole genome shotgun (WGS) entry which is preliminary data.</text>
</comment>
<dbReference type="NCBIfam" id="TIGR01705">
    <property type="entry name" value="MTA_SAH-nuc-hyp"/>
    <property type="match status" value="1"/>
</dbReference>
<keyword evidence="2" id="KW-1185">Reference proteome</keyword>